<dbReference type="EMBL" id="CM000615">
    <property type="protein sequence ID" value="EEC46951.1"/>
    <property type="molecule type" value="Genomic_DNA"/>
</dbReference>
<evidence type="ECO:0000256" key="1">
    <source>
        <dbReference type="SAM" id="MobiDB-lite"/>
    </source>
</evidence>
<dbReference type="AlphaFoldDB" id="B7G375"/>
<dbReference type="RefSeq" id="XP_002181737.1">
    <property type="nucleotide sequence ID" value="XM_002181701.1"/>
</dbReference>
<dbReference type="GeneID" id="7202435"/>
<protein>
    <recommendedName>
        <fullName evidence="4">SGNH hydrolase-type esterase domain-containing protein</fullName>
    </recommendedName>
</protein>
<gene>
    <name evidence="2" type="ORF">PHATRDRAFT_47387</name>
</gene>
<dbReference type="KEGG" id="pti:PHATRDRAFT_47387"/>
<organism evidence="2 3">
    <name type="scientific">Phaeodactylum tricornutum (strain CCAP 1055/1)</name>
    <dbReference type="NCBI Taxonomy" id="556484"/>
    <lineage>
        <taxon>Eukaryota</taxon>
        <taxon>Sar</taxon>
        <taxon>Stramenopiles</taxon>
        <taxon>Ochrophyta</taxon>
        <taxon>Bacillariophyta</taxon>
        <taxon>Bacillariophyceae</taxon>
        <taxon>Bacillariophycidae</taxon>
        <taxon>Naviculales</taxon>
        <taxon>Phaeodactylaceae</taxon>
        <taxon>Phaeodactylum</taxon>
    </lineage>
</organism>
<evidence type="ECO:0000313" key="2">
    <source>
        <dbReference type="EMBL" id="EEC46951.1"/>
    </source>
</evidence>
<accession>B7G375</accession>
<proteinExistence type="predicted"/>
<reference evidence="3" key="2">
    <citation type="submission" date="2008-08" db="EMBL/GenBank/DDBJ databases">
        <authorList>
            <consortium name="Diatom Consortium"/>
            <person name="Grigoriev I."/>
            <person name="Grimwood J."/>
            <person name="Kuo A."/>
            <person name="Otillar R.P."/>
            <person name="Salamov A."/>
            <person name="Detter J.C."/>
            <person name="Lindquist E."/>
            <person name="Shapiro H."/>
            <person name="Lucas S."/>
            <person name="Glavina del Rio T."/>
            <person name="Pitluck S."/>
            <person name="Rokhsar D."/>
            <person name="Bowler C."/>
        </authorList>
    </citation>
    <scope>GENOME REANNOTATION</scope>
    <source>
        <strain evidence="3">CCAP 1055/1</strain>
    </source>
</reference>
<name>B7G375_PHATC</name>
<dbReference type="PaxDb" id="2850-Phatr47387"/>
<evidence type="ECO:0008006" key="4">
    <source>
        <dbReference type="Google" id="ProtNLM"/>
    </source>
</evidence>
<feature type="compositionally biased region" description="Basic and acidic residues" evidence="1">
    <location>
        <begin position="182"/>
        <end position="194"/>
    </location>
</feature>
<reference evidence="2 3" key="1">
    <citation type="journal article" date="2008" name="Nature">
        <title>The Phaeodactylum genome reveals the evolutionary history of diatom genomes.</title>
        <authorList>
            <person name="Bowler C."/>
            <person name="Allen A.E."/>
            <person name="Badger J.H."/>
            <person name="Grimwood J."/>
            <person name="Jabbari K."/>
            <person name="Kuo A."/>
            <person name="Maheswari U."/>
            <person name="Martens C."/>
            <person name="Maumus F."/>
            <person name="Otillar R.P."/>
            <person name="Rayko E."/>
            <person name="Salamov A."/>
            <person name="Vandepoele K."/>
            <person name="Beszteri B."/>
            <person name="Gruber A."/>
            <person name="Heijde M."/>
            <person name="Katinka M."/>
            <person name="Mock T."/>
            <person name="Valentin K."/>
            <person name="Verret F."/>
            <person name="Berges J.A."/>
            <person name="Brownlee C."/>
            <person name="Cadoret J.P."/>
            <person name="Chiovitti A."/>
            <person name="Choi C.J."/>
            <person name="Coesel S."/>
            <person name="De Martino A."/>
            <person name="Detter J.C."/>
            <person name="Durkin C."/>
            <person name="Falciatore A."/>
            <person name="Fournet J."/>
            <person name="Haruta M."/>
            <person name="Huysman M.J."/>
            <person name="Jenkins B.D."/>
            <person name="Jiroutova K."/>
            <person name="Jorgensen R.E."/>
            <person name="Joubert Y."/>
            <person name="Kaplan A."/>
            <person name="Kroger N."/>
            <person name="Kroth P.G."/>
            <person name="La Roche J."/>
            <person name="Lindquist E."/>
            <person name="Lommer M."/>
            <person name="Martin-Jezequel V."/>
            <person name="Lopez P.J."/>
            <person name="Lucas S."/>
            <person name="Mangogna M."/>
            <person name="McGinnis K."/>
            <person name="Medlin L.K."/>
            <person name="Montsant A."/>
            <person name="Oudot-Le Secq M.P."/>
            <person name="Napoli C."/>
            <person name="Obornik M."/>
            <person name="Parker M.S."/>
            <person name="Petit J.L."/>
            <person name="Porcel B.M."/>
            <person name="Poulsen N."/>
            <person name="Robison M."/>
            <person name="Rychlewski L."/>
            <person name="Rynearson T.A."/>
            <person name="Schmutz J."/>
            <person name="Shapiro H."/>
            <person name="Siaut M."/>
            <person name="Stanley M."/>
            <person name="Sussman M.R."/>
            <person name="Taylor A.R."/>
            <person name="Vardi A."/>
            <person name="von Dassow P."/>
            <person name="Vyverman W."/>
            <person name="Willis A."/>
            <person name="Wyrwicz L.S."/>
            <person name="Rokhsar D.S."/>
            <person name="Weissenbach J."/>
            <person name="Armbrust E.V."/>
            <person name="Green B.R."/>
            <person name="Van de Peer Y."/>
            <person name="Grigoriev I.V."/>
        </authorList>
    </citation>
    <scope>NUCLEOTIDE SEQUENCE [LARGE SCALE GENOMIC DNA]</scope>
    <source>
        <strain evidence="2 3">CCAP 1055/1</strain>
    </source>
</reference>
<feature type="region of interest" description="Disordered" evidence="1">
    <location>
        <begin position="262"/>
        <end position="288"/>
    </location>
</feature>
<dbReference type="HOGENOM" id="CLU_450170_0_0_1"/>
<sequence length="588" mass="66386">MSWKDRTTRFLPKAALGVVVGTPCIAVIQAAALLIEYRINHGNAPRPESPSRGVVVATSSASTFTTAPALHDFYHVATSSWLALRRHRHDDPDTIQSPLRILVIGDSLAAGVGLSRSATPVLPQAIAQSLSQAYHGRVVYWTCVGTPGISATELVQEIYQLDHLPRVASALPARLAQWQETQKRKTQERLEQASRKAQAWWQHRHQRPLRRPTQEPSSVREDDPDANAVQRAMRKLVSWWKRTTNQVRHDWRELKDVIRVDSEDSPDLPTDGEQPVIDDDSQKWPTTTRSARRTNTLVRHNTLATAVDVDEYDIAIVLTGINDLKDAFLPFLMSNERASELARVRQTHNMQEKGIQATFERVVQALQSKMRTVLPGKQNDEIRDECKEDTGGLRHHDNSLQVFEPDKIQGPLIVFPAMPLAPLPMSQIPPLCWFLVPIIEAMDRNKQLLAELYPNLVAFVEAPSARVFMDAEAQHGPMWEKTDENGGEREQVLLKLTDIALHAVERVQETMRQHYESWVMDAEDDEWLYVLTEDSVASAKEWEVQRPPGAKLISVDGIHPNDEVSGYSAWGRIIGQAIVTELEKRRDS</sequence>
<dbReference type="InParanoid" id="B7G375"/>
<feature type="region of interest" description="Disordered" evidence="1">
    <location>
        <begin position="182"/>
        <end position="227"/>
    </location>
</feature>
<dbReference type="SUPFAM" id="SSF52266">
    <property type="entry name" value="SGNH hydrolase"/>
    <property type="match status" value="1"/>
</dbReference>
<dbReference type="Proteomes" id="UP000000759">
    <property type="component" value="Chromosome 13"/>
</dbReference>
<keyword evidence="3" id="KW-1185">Reference proteome</keyword>
<dbReference type="eggNOG" id="ENOG502R38V">
    <property type="taxonomic scope" value="Eukaryota"/>
</dbReference>
<dbReference type="OrthoDB" id="47403at2759"/>
<evidence type="ECO:0000313" key="3">
    <source>
        <dbReference type="Proteomes" id="UP000000759"/>
    </source>
</evidence>